<accession>A0AAP9KW53</accession>
<evidence type="ECO:0000259" key="2">
    <source>
        <dbReference type="Pfam" id="PF00534"/>
    </source>
</evidence>
<dbReference type="GO" id="GO:0009103">
    <property type="term" value="P:lipopolysaccharide biosynthetic process"/>
    <property type="evidence" value="ECO:0007669"/>
    <property type="project" value="TreeGrafter"/>
</dbReference>
<evidence type="ECO:0000256" key="1">
    <source>
        <dbReference type="ARBA" id="ARBA00022679"/>
    </source>
</evidence>
<dbReference type="InterPro" id="IPR001296">
    <property type="entry name" value="Glyco_trans_1"/>
</dbReference>
<protein>
    <submittedName>
        <fullName evidence="3">Glucose transferase</fullName>
    </submittedName>
</protein>
<evidence type="ECO:0000313" key="3">
    <source>
        <dbReference type="EMBL" id="QGV18748.1"/>
    </source>
</evidence>
<dbReference type="PANTHER" id="PTHR46401:SF2">
    <property type="entry name" value="GLYCOSYLTRANSFERASE WBBK-RELATED"/>
    <property type="match status" value="1"/>
</dbReference>
<dbReference type="Proteomes" id="UP000423274">
    <property type="component" value="Chromosome"/>
</dbReference>
<organism evidence="3 4">
    <name type="scientific">Lacticaseibacillus paracasei subsp. paracasei</name>
    <dbReference type="NCBI Taxonomy" id="47714"/>
    <lineage>
        <taxon>Bacteria</taxon>
        <taxon>Bacillati</taxon>
        <taxon>Bacillota</taxon>
        <taxon>Bacilli</taxon>
        <taxon>Lactobacillales</taxon>
        <taxon>Lactobacillaceae</taxon>
        <taxon>Lacticaseibacillus</taxon>
    </lineage>
</organism>
<name>A0AAP9KW53_LACPA</name>
<keyword evidence="1 3" id="KW-0808">Transferase</keyword>
<dbReference type="AlphaFoldDB" id="A0AAP9KW53"/>
<feature type="domain" description="Glycosyl transferase family 1" evidence="2">
    <location>
        <begin position="189"/>
        <end position="337"/>
    </location>
</feature>
<reference evidence="3 4" key="1">
    <citation type="submission" date="2017-08" db="EMBL/GenBank/DDBJ databases">
        <title>Genome sequence, comparative genomics and functional analysis of the highly adhesive Lactobacillus paracasei Kobulty strain.</title>
        <authorList>
            <person name="Koryszewska-Baginska A."/>
            <person name="Grynberg M."/>
            <person name="Aleksandrzak-Piekarczyk T."/>
        </authorList>
    </citation>
    <scope>NUCLEOTIDE SEQUENCE [LARGE SCALE GENOMIC DNA]</scope>
    <source>
        <strain evidence="3 4">IBB3423</strain>
    </source>
</reference>
<dbReference type="Pfam" id="PF00534">
    <property type="entry name" value="Glycos_transf_1"/>
    <property type="match status" value="1"/>
</dbReference>
<sequence>MHYVVIDFVVRDNSGGILSILQDVNKFARRHSGDFFTFVVGTENLVVPAPNINVILRHDLQRSYTKRLFFDFFGGAKFINSLHADVVISLQNTAVLGLNVPEMLYVHQPLPFEKNYRFSFFKKSERKMAFYQHFVGSIIKMNLRLFHNGAITVQTHWMKKELKHYTRQQIFVTRPSIDRSDYSGQVLGKKSKNFFFPSTAMIYKNHQNLIEAYKSLPEKIKAEYNLILTISKDEYTKLYKKTEDDPHIKFYGRIPRSEVLTILSHSILVFPSKIETLGLPLIEGMILQRQIAASDISPVIEVTEGYDSVTYFNPDDRDSISSALLKVLQMNLSKRKFEDSYKNGWQAFFDNVGAIKDEK</sequence>
<dbReference type="RefSeq" id="WP_070707378.1">
    <property type="nucleotide sequence ID" value="NZ_CP022954.1"/>
</dbReference>
<gene>
    <name evidence="3" type="ORF">LCAKO_2240</name>
</gene>
<proteinExistence type="predicted"/>
<dbReference type="GO" id="GO:0016757">
    <property type="term" value="F:glycosyltransferase activity"/>
    <property type="evidence" value="ECO:0007669"/>
    <property type="project" value="InterPro"/>
</dbReference>
<dbReference type="PANTHER" id="PTHR46401">
    <property type="entry name" value="GLYCOSYLTRANSFERASE WBBK-RELATED"/>
    <property type="match status" value="1"/>
</dbReference>
<dbReference type="EMBL" id="CP022954">
    <property type="protein sequence ID" value="QGV18748.1"/>
    <property type="molecule type" value="Genomic_DNA"/>
</dbReference>
<evidence type="ECO:0000313" key="4">
    <source>
        <dbReference type="Proteomes" id="UP000423274"/>
    </source>
</evidence>
<dbReference type="SUPFAM" id="SSF53756">
    <property type="entry name" value="UDP-Glycosyltransferase/glycogen phosphorylase"/>
    <property type="match status" value="1"/>
</dbReference>
<dbReference type="Gene3D" id="3.40.50.2000">
    <property type="entry name" value="Glycogen Phosphorylase B"/>
    <property type="match status" value="1"/>
</dbReference>